<feature type="binding site" evidence="9">
    <location>
        <position position="343"/>
    </location>
    <ligand>
        <name>substrate</name>
    </ligand>
</feature>
<evidence type="ECO:0000256" key="2">
    <source>
        <dbReference type="ARBA" id="ARBA00004814"/>
    </source>
</evidence>
<dbReference type="InterPro" id="IPR001613">
    <property type="entry name" value="Flavin_amine_oxidase"/>
</dbReference>
<comment type="catalytic activity">
    <reaction evidence="8">
        <text>L-tryptophan + O2 = indole-3-acetamide + CO2 + H2O</text>
        <dbReference type="Rhea" id="RHEA:16165"/>
        <dbReference type="ChEBI" id="CHEBI:15377"/>
        <dbReference type="ChEBI" id="CHEBI:15379"/>
        <dbReference type="ChEBI" id="CHEBI:16031"/>
        <dbReference type="ChEBI" id="CHEBI:16526"/>
        <dbReference type="ChEBI" id="CHEBI:57912"/>
        <dbReference type="EC" id="1.13.12.3"/>
    </reaction>
</comment>
<dbReference type="PANTHER" id="PTHR10742">
    <property type="entry name" value="FLAVIN MONOAMINE OXIDASE"/>
    <property type="match status" value="1"/>
</dbReference>
<evidence type="ECO:0000256" key="4">
    <source>
        <dbReference type="ARBA" id="ARBA00012535"/>
    </source>
</evidence>
<dbReference type="KEGG" id="tdu:QJT80_01975"/>
<organism evidence="12">
    <name type="scientific">Candidatus Thiocaldithrix dubininis</name>
    <dbReference type="NCBI Taxonomy" id="3080823"/>
    <lineage>
        <taxon>Bacteria</taxon>
        <taxon>Pseudomonadati</taxon>
        <taxon>Pseudomonadota</taxon>
        <taxon>Gammaproteobacteria</taxon>
        <taxon>Thiotrichales</taxon>
        <taxon>Thiotrichaceae</taxon>
        <taxon>Candidatus Thiocaldithrix</taxon>
    </lineage>
</organism>
<dbReference type="InterPro" id="IPR050281">
    <property type="entry name" value="Flavin_monoamine_oxidase"/>
</dbReference>
<dbReference type="SUPFAM" id="SSF51905">
    <property type="entry name" value="FAD/NAD(P)-binding domain"/>
    <property type="match status" value="1"/>
</dbReference>
<dbReference type="SUPFAM" id="SSF54373">
    <property type="entry name" value="FAD-linked reductases, C-terminal domain"/>
    <property type="match status" value="1"/>
</dbReference>
<dbReference type="Proteomes" id="UP001300672">
    <property type="component" value="Chromosome"/>
</dbReference>
<dbReference type="GO" id="GO:0050361">
    <property type="term" value="F:tryptophan 2-monooxygenase activity"/>
    <property type="evidence" value="ECO:0007669"/>
    <property type="project" value="UniProtKB-EC"/>
</dbReference>
<dbReference type="Gene3D" id="3.90.660.10">
    <property type="match status" value="1"/>
</dbReference>
<evidence type="ECO:0000256" key="6">
    <source>
        <dbReference type="ARBA" id="ARBA00023002"/>
    </source>
</evidence>
<dbReference type="PANTHER" id="PTHR10742:SF410">
    <property type="entry name" value="LYSINE-SPECIFIC HISTONE DEMETHYLASE 2"/>
    <property type="match status" value="1"/>
</dbReference>
<keyword evidence="6" id="KW-0560">Oxidoreductase</keyword>
<keyword evidence="10" id="KW-0732">Signal</keyword>
<evidence type="ECO:0000256" key="3">
    <source>
        <dbReference type="ARBA" id="ARBA00005833"/>
    </source>
</evidence>
<comment type="similarity">
    <text evidence="3">Belongs to the tryptophan 2-monooxygenase family.</text>
</comment>
<dbReference type="EMBL" id="CP124755">
    <property type="protein sequence ID" value="WGZ91250.1"/>
    <property type="molecule type" value="Genomic_DNA"/>
</dbReference>
<dbReference type="AlphaFoldDB" id="A0AA95H6S1"/>
<dbReference type="GO" id="GO:0009851">
    <property type="term" value="P:auxin biosynthetic process"/>
    <property type="evidence" value="ECO:0007669"/>
    <property type="project" value="UniProtKB-KW"/>
</dbReference>
<feature type="chain" id="PRO_5041727628" description="Tryptophan 2-monooxygenase" evidence="10">
    <location>
        <begin position="24"/>
        <end position="450"/>
    </location>
</feature>
<dbReference type="EC" id="1.13.12.3" evidence="4"/>
<dbReference type="Gene3D" id="3.50.50.60">
    <property type="entry name" value="FAD/NAD(P)-binding domain"/>
    <property type="match status" value="1"/>
</dbReference>
<dbReference type="InterPro" id="IPR002937">
    <property type="entry name" value="Amino_oxidase"/>
</dbReference>
<accession>A0AA95H6S1</accession>
<reference evidence="12" key="2">
    <citation type="submission" date="2023-04" db="EMBL/GenBank/DDBJ databases">
        <authorList>
            <person name="Beletskiy A.V."/>
            <person name="Mardanov A.V."/>
            <person name="Ravin N.V."/>
        </authorList>
    </citation>
    <scope>NUCLEOTIDE SEQUENCE</scope>
    <source>
        <strain evidence="12">GKL-01</strain>
    </source>
</reference>
<comment type="pathway">
    <text evidence="2">Plant hormone metabolism; auxin biosynthesis.</text>
</comment>
<name>A0AA95H6S1_9GAMM</name>
<protein>
    <recommendedName>
        <fullName evidence="5">Tryptophan 2-monooxygenase</fullName>
        <ecNumber evidence="4">1.13.12.3</ecNumber>
    </recommendedName>
</protein>
<evidence type="ECO:0000256" key="1">
    <source>
        <dbReference type="ARBA" id="ARBA00001974"/>
    </source>
</evidence>
<sequence>MQRRDFLSLISMLLLSSLPSVEAKDNAAMSSKKRIIVIGAGLAGLAAAKTLQAQGHEVLVLEARDRIGGRIWTSTKWPDMPLDLGATWIHGVKGNPLTQLAQSLQVKQIATSYDSSITYNTAGKALNSSEAATLEKVRKQVFNAIKQAQNQVSDRSIRAAIEPLFTQASPATQRLINFILSGNIEQEYAGSAAKLSAYWYDASKAFAGQDALFAKGFHVITDYLAQGLSIKLGQVVQTIHWQNQPLRVITQHAEFKADQVLVTLPLGVLQAKRVQFLPDLPNSKQTAIAKLGMGVLNKCYLRFNKVFWPTDVDWLEYIPTEHGKWTEWVSFMRSAKLPILLGFNAAERGKAIEAWTDQQIVSSAMQTLKTLYGTAIPDPVDYQITRWASDPFALGSYSYNAVGSTPSMRKELAKPLANTVFFAGEASEANYFSTAHGAYLSGLRAAKEMG</sequence>
<feature type="signal peptide" evidence="10">
    <location>
        <begin position="1"/>
        <end position="23"/>
    </location>
</feature>
<evidence type="ECO:0000256" key="9">
    <source>
        <dbReference type="PIRSR" id="PIRSR601613-1"/>
    </source>
</evidence>
<comment type="cofactor">
    <cofactor evidence="1">
        <name>FAD</name>
        <dbReference type="ChEBI" id="CHEBI:57692"/>
    </cofactor>
</comment>
<evidence type="ECO:0000256" key="7">
    <source>
        <dbReference type="ARBA" id="ARBA00023070"/>
    </source>
</evidence>
<feature type="domain" description="Amine oxidase" evidence="11">
    <location>
        <begin position="42"/>
        <end position="449"/>
    </location>
</feature>
<dbReference type="Pfam" id="PF01593">
    <property type="entry name" value="Amino_oxidase"/>
    <property type="match status" value="1"/>
</dbReference>
<proteinExistence type="inferred from homology"/>
<feature type="binding site" evidence="9">
    <location>
        <position position="236"/>
    </location>
    <ligand>
        <name>FAD</name>
        <dbReference type="ChEBI" id="CHEBI:57692"/>
    </ligand>
</feature>
<evidence type="ECO:0000313" key="12">
    <source>
        <dbReference type="EMBL" id="WGZ91250.1"/>
    </source>
</evidence>
<keyword evidence="7" id="KW-0073">Auxin biosynthesis</keyword>
<feature type="binding site" evidence="9">
    <location>
        <begin position="62"/>
        <end position="63"/>
    </location>
    <ligand>
        <name>FAD</name>
        <dbReference type="ChEBI" id="CHEBI:57692"/>
    </ligand>
</feature>
<evidence type="ECO:0000256" key="8">
    <source>
        <dbReference type="ARBA" id="ARBA00047321"/>
    </source>
</evidence>
<dbReference type="PRINTS" id="PR00757">
    <property type="entry name" value="AMINEOXDASEF"/>
</dbReference>
<evidence type="ECO:0000259" key="11">
    <source>
        <dbReference type="Pfam" id="PF01593"/>
    </source>
</evidence>
<evidence type="ECO:0000256" key="5">
    <source>
        <dbReference type="ARBA" id="ARBA00017871"/>
    </source>
</evidence>
<reference evidence="12" key="1">
    <citation type="journal article" date="2023" name="Int. J. Mol. Sci.">
        <title>Metagenomics Revealed a New Genus 'Candidatus Thiocaldithrix dubininis' gen. nov., sp. nov. and a New Species 'Candidatus Thiothrix putei' sp. nov. in the Family Thiotrichaceae, Some Members of Which Have Traits of Both Na+- and H+-Motive Energetics.</title>
        <authorList>
            <person name="Ravin N.V."/>
            <person name="Muntyan M.S."/>
            <person name="Smolyakov D.D."/>
            <person name="Rudenko T.S."/>
            <person name="Beletsky A.V."/>
            <person name="Mardanov A.V."/>
            <person name="Grabovich M.Y."/>
        </authorList>
    </citation>
    <scope>NUCLEOTIDE SEQUENCE</scope>
    <source>
        <strain evidence="12">GKL-01</strain>
    </source>
</reference>
<dbReference type="InterPro" id="IPR036188">
    <property type="entry name" value="FAD/NAD-bd_sf"/>
</dbReference>
<evidence type="ECO:0000256" key="10">
    <source>
        <dbReference type="SAM" id="SignalP"/>
    </source>
</evidence>
<gene>
    <name evidence="12" type="ORF">QJT80_01975</name>
</gene>